<dbReference type="Pfam" id="PF05593">
    <property type="entry name" value="RHS_repeat"/>
    <property type="match status" value="3"/>
</dbReference>
<dbReference type="PANTHER" id="PTHR32305">
    <property type="match status" value="1"/>
</dbReference>
<protein>
    <submittedName>
        <fullName evidence="3">RHS repeat-associated protein</fullName>
    </submittedName>
</protein>
<keyword evidence="2" id="KW-0732">Signal</keyword>
<dbReference type="NCBIfam" id="TIGR03696">
    <property type="entry name" value="Rhs_assc_core"/>
    <property type="match status" value="1"/>
</dbReference>
<comment type="caution">
    <text evidence="3">The sequence shown here is derived from an EMBL/GenBank/DDBJ whole genome shotgun (WGS) entry which is preliminary data.</text>
</comment>
<reference evidence="3 4" key="1">
    <citation type="submission" date="2019-06" db="EMBL/GenBank/DDBJ databases">
        <title>Genomic Encyclopedia of Type Strains, Phase IV (KMG-V): Genome sequencing to study the core and pangenomes of soil and plant-associated prokaryotes.</title>
        <authorList>
            <person name="Whitman W."/>
        </authorList>
    </citation>
    <scope>NUCLEOTIDE SEQUENCE [LARGE SCALE GENOMIC DNA]</scope>
    <source>
        <strain evidence="3 4">BR 11622</strain>
    </source>
</reference>
<gene>
    <name evidence="3" type="ORF">FBZ90_11117</name>
</gene>
<evidence type="ECO:0000313" key="3">
    <source>
        <dbReference type="EMBL" id="TWB39022.1"/>
    </source>
</evidence>
<feature type="compositionally biased region" description="Polar residues" evidence="1">
    <location>
        <begin position="1219"/>
        <end position="1228"/>
    </location>
</feature>
<keyword evidence="4" id="KW-1185">Reference proteome</keyword>
<organism evidence="3 4">
    <name type="scientific">Nitrospirillum amazonense</name>
    <dbReference type="NCBI Taxonomy" id="28077"/>
    <lineage>
        <taxon>Bacteria</taxon>
        <taxon>Pseudomonadati</taxon>
        <taxon>Pseudomonadota</taxon>
        <taxon>Alphaproteobacteria</taxon>
        <taxon>Rhodospirillales</taxon>
        <taxon>Azospirillaceae</taxon>
        <taxon>Nitrospirillum</taxon>
    </lineage>
</organism>
<dbReference type="InterPro" id="IPR006530">
    <property type="entry name" value="YD"/>
</dbReference>
<feature type="chain" id="PRO_5022158821" evidence="2">
    <location>
        <begin position="32"/>
        <end position="1444"/>
    </location>
</feature>
<dbReference type="Proteomes" id="UP000315751">
    <property type="component" value="Unassembled WGS sequence"/>
</dbReference>
<dbReference type="InterPro" id="IPR022385">
    <property type="entry name" value="Rhs_assc_core"/>
</dbReference>
<dbReference type="InterPro" id="IPR031325">
    <property type="entry name" value="RHS_repeat"/>
</dbReference>
<dbReference type="InterPro" id="IPR050708">
    <property type="entry name" value="T6SS_VgrG/RHS"/>
</dbReference>
<evidence type="ECO:0000256" key="2">
    <source>
        <dbReference type="SAM" id="SignalP"/>
    </source>
</evidence>
<evidence type="ECO:0000256" key="1">
    <source>
        <dbReference type="SAM" id="MobiDB-lite"/>
    </source>
</evidence>
<dbReference type="PANTHER" id="PTHR32305:SF15">
    <property type="entry name" value="PROTEIN RHSA-RELATED"/>
    <property type="match status" value="1"/>
</dbReference>
<feature type="region of interest" description="Disordered" evidence="1">
    <location>
        <begin position="1219"/>
        <end position="1312"/>
    </location>
</feature>
<sequence>MISACRRAAGRLFALLPILALGALAPSGAWAQDALTLPPPVYSDVDPQNVDLGTGTFTLSVQEVVIGKPGAGGLSYGRSFIGTGWRDTLIGGIDATGNVYTVSLGGASESFTLANGVFTNAGGGPSTLTVDSFGQIFTYTMADGTVASFQHSVCCNVGLQSYSGTTSTMGRANQARIVTMTFPSGEIWTWNYVYSTFVDADGSNKPKPFGRLQSVSSNLGYQIRYIYLANNTTLIDDLRNWVSVTGVVGFNMAEEVCDPKAQQCTAVEQRKLADQKTPKWPEVTYGGGGTYRTATDNLGRVTRYTYTSGNMTGIRWSKDATDDSTRSDDLVISYDTSNRVISVNNGVGTWAYGYSNNGSVRTTTVTDPEGRQRIVTSDLTTGLMKSDTRVVSSSLSLTTTIGYDTLNRVQKITRPQGDYTQYSYNVRGDVTQTQVVGTDGATSTTSATYEDNGSVTCNYPARCNKPLTTTDAAGKVTTYSYDSTHGGVTQVTAPTGANNLTPTTSYTYGQYSAVYNNGSGQVTGAAVYRLSGTSACASGASCTGSADGVITTVSYGTSNPLPVSVTRRAGNNSVSATTSYTYDTIGNTLSVTQPGSGTTYLTYDAIRRVVGTVGAPVAGTGGYRAVSTTYDDRKNLVVTVKQGTVGNATESNVAGAISVRQQVDSLYDAAGRKTQDTLTGSDGNQVVTKYDYDKANYPKSITRPMGGQVDDRVSSVTYDGAGRPLTQSANGQLVAQTSYTADGLTQTLMDGNNNTTSYAYDTLNRLQTVTYPSANGGASQAGYGYDGATGRVKTQTLRDGQQLTYSYDNLGLITGRTGAGVTLGSTYDNLGRLTSATSSTGPTVSQTYDALGHLTSQTTGTQTVGSRYDAAGRLVNLVWPDNFTATYCYDGTGALTSIWAGWVPGTSCTNADGVSSVSDSNASRLVTYTYDESGRRTATKRANGVTTSYGFDGASRLTSQKMTGSNADLSVTFSYNQAGQILGRTLSNAQYTAPVPTNGTLSQPVNALNQATSSGGQAITYDGRGNITGFAGATMAYDVDNHLTSLSGTSLGYDGLGRLYQVVQSSTTRFLYFGDRLVAEYDGSSPGVMQRRYIPGAGVDETVVWYQGAGTGDRRWLIPDERGSIIAVANDSGRVLGINTYDEYGRPARNNMGRFQYTGQIWLAEIEAYHYKARIYIPTLGKFAQADPTGYAAGMNLYAYAEGDPINRTDPTGLQSCLEDNSCPTGTERNPLEKALDGLPPIPDIPVPGYRPERDIPLNSPNPQGGALSWGETGGSTGGAPQSDKTTPCPGSGKIGPVPKAPFDPYKGIQNRVQGVPAGSQSVTAPDGTTFNAPGYADFAAAYAFGKSLNGTPFPLDTFGIQMAVGHGGMYDFQRNGQSFIRAYTYASNYAVGIVMNGAGYSLSQTMDIAGGFAGMFSSNAGDPAQVSAWTNGWNAAQSGACKR</sequence>
<proteinExistence type="predicted"/>
<dbReference type="Gene3D" id="2.180.10.10">
    <property type="entry name" value="RHS repeat-associated core"/>
    <property type="match status" value="3"/>
</dbReference>
<feature type="signal peptide" evidence="2">
    <location>
        <begin position="1"/>
        <end position="31"/>
    </location>
</feature>
<dbReference type="NCBIfam" id="TIGR01643">
    <property type="entry name" value="YD_repeat_2x"/>
    <property type="match status" value="2"/>
</dbReference>
<evidence type="ECO:0000313" key="4">
    <source>
        <dbReference type="Proteomes" id="UP000315751"/>
    </source>
</evidence>
<accession>A0A560GYD1</accession>
<dbReference type="EMBL" id="VITR01000011">
    <property type="protein sequence ID" value="TWB39022.1"/>
    <property type="molecule type" value="Genomic_DNA"/>
</dbReference>
<dbReference type="RefSeq" id="WP_186455896.1">
    <property type="nucleotide sequence ID" value="NZ_VITR01000011.1"/>
</dbReference>
<name>A0A560GYD1_9PROT</name>